<organism evidence="7 8">
    <name type="scientific">Actinocrispum wychmicini</name>
    <dbReference type="NCBI Taxonomy" id="1213861"/>
    <lineage>
        <taxon>Bacteria</taxon>
        <taxon>Bacillati</taxon>
        <taxon>Actinomycetota</taxon>
        <taxon>Actinomycetes</taxon>
        <taxon>Pseudonocardiales</taxon>
        <taxon>Pseudonocardiaceae</taxon>
        <taxon>Actinocrispum</taxon>
    </lineage>
</organism>
<keyword evidence="3" id="KW-0479">Metal-binding</keyword>
<name>A0A4R2IND2_9PSEU</name>
<dbReference type="InterPro" id="IPR032466">
    <property type="entry name" value="Metal_Hydrolase"/>
</dbReference>
<comment type="caution">
    <text evidence="7">The sequence shown here is derived from an EMBL/GenBank/DDBJ whole genome shotgun (WGS) entry which is preliminary data.</text>
</comment>
<accession>A0A4R2IND2</accession>
<evidence type="ECO:0000256" key="1">
    <source>
        <dbReference type="ARBA" id="ARBA00001947"/>
    </source>
</evidence>
<gene>
    <name evidence="7" type="ORF">EV192_1188</name>
</gene>
<dbReference type="Proteomes" id="UP000295680">
    <property type="component" value="Unassembled WGS sequence"/>
</dbReference>
<proteinExistence type="inferred from homology"/>
<dbReference type="InterPro" id="IPR006330">
    <property type="entry name" value="Ado/ade_deaminase"/>
</dbReference>
<keyword evidence="5" id="KW-0862">Zinc</keyword>
<dbReference type="Gene3D" id="3.20.20.140">
    <property type="entry name" value="Metal-dependent hydrolases"/>
    <property type="match status" value="1"/>
</dbReference>
<dbReference type="SUPFAM" id="SSF51556">
    <property type="entry name" value="Metallo-dependent hydrolases"/>
    <property type="match status" value="1"/>
</dbReference>
<reference evidence="7 8" key="1">
    <citation type="submission" date="2019-03" db="EMBL/GenBank/DDBJ databases">
        <title>Genomic Encyclopedia of Type Strains, Phase IV (KMG-IV): sequencing the most valuable type-strain genomes for metagenomic binning, comparative biology and taxonomic classification.</title>
        <authorList>
            <person name="Goeker M."/>
        </authorList>
    </citation>
    <scope>NUCLEOTIDE SEQUENCE [LARGE SCALE GENOMIC DNA]</scope>
    <source>
        <strain evidence="7 8">DSM 45934</strain>
    </source>
</reference>
<dbReference type="RefSeq" id="WP_132125744.1">
    <property type="nucleotide sequence ID" value="NZ_SLWS01000018.1"/>
</dbReference>
<dbReference type="EMBL" id="SLWS01000018">
    <property type="protein sequence ID" value="TCO46613.1"/>
    <property type="molecule type" value="Genomic_DNA"/>
</dbReference>
<evidence type="ECO:0000256" key="3">
    <source>
        <dbReference type="ARBA" id="ARBA00022723"/>
    </source>
</evidence>
<sequence>MSDLRTLPKANLHLHLTGAMRPGTLAELADRYGLTVPSPIPPGARAWEEFQTRYDAAREAIRTTEDLRRVVTEAIEDNVADGCAWLEIQLDPTSYAPLLGGFEPVVEAALDGMRAAPCGLIIASSWARSGEHASQLALLANNYADVVGFGLSNDERRGKVDDFVDAARIAADKLRVPHGGFYEGPWHVRECVEKLGANRIGHGITAMRDKETVAFLADRGVALEVCPTSYPPLGVLDFHELPLRELLDAGVPVTLGSDDPLLFGAGVTDQYVIARDAIGLDDTELAAIARHSIEASAAPADLQARTITAISAWITARGTAADRSR</sequence>
<evidence type="ECO:0000313" key="7">
    <source>
        <dbReference type="EMBL" id="TCO46613.1"/>
    </source>
</evidence>
<dbReference type="GO" id="GO:0019239">
    <property type="term" value="F:deaminase activity"/>
    <property type="evidence" value="ECO:0007669"/>
    <property type="project" value="InterPro"/>
</dbReference>
<dbReference type="GO" id="GO:0046872">
    <property type="term" value="F:metal ion binding"/>
    <property type="evidence" value="ECO:0007669"/>
    <property type="project" value="UniProtKB-KW"/>
</dbReference>
<dbReference type="GO" id="GO:0016814">
    <property type="term" value="F:hydrolase activity, acting on carbon-nitrogen (but not peptide) bonds, in cyclic amidines"/>
    <property type="evidence" value="ECO:0007669"/>
    <property type="project" value="UniProtKB-ARBA"/>
</dbReference>
<evidence type="ECO:0000259" key="6">
    <source>
        <dbReference type="Pfam" id="PF00962"/>
    </source>
</evidence>
<dbReference type="Pfam" id="PF00962">
    <property type="entry name" value="A_deaminase"/>
    <property type="match status" value="1"/>
</dbReference>
<keyword evidence="4" id="KW-0378">Hydrolase</keyword>
<protein>
    <submittedName>
        <fullName evidence="7">Adenosine deaminase</fullName>
    </submittedName>
</protein>
<dbReference type="InterPro" id="IPR001365">
    <property type="entry name" value="A_deaminase_dom"/>
</dbReference>
<dbReference type="OrthoDB" id="105475at2"/>
<evidence type="ECO:0000313" key="8">
    <source>
        <dbReference type="Proteomes" id="UP000295680"/>
    </source>
</evidence>
<dbReference type="AlphaFoldDB" id="A0A4R2IND2"/>
<dbReference type="NCBIfam" id="TIGR01430">
    <property type="entry name" value="aden_deam"/>
    <property type="match status" value="1"/>
</dbReference>
<evidence type="ECO:0000256" key="4">
    <source>
        <dbReference type="ARBA" id="ARBA00022801"/>
    </source>
</evidence>
<evidence type="ECO:0000256" key="2">
    <source>
        <dbReference type="ARBA" id="ARBA00006676"/>
    </source>
</evidence>
<comment type="similarity">
    <text evidence="2">Belongs to the metallo-dependent hydrolases superfamily. Adenosine and AMP deaminases family.</text>
</comment>
<evidence type="ECO:0000256" key="5">
    <source>
        <dbReference type="ARBA" id="ARBA00022833"/>
    </source>
</evidence>
<dbReference type="PANTHER" id="PTHR43114:SF6">
    <property type="entry name" value="ADENINE DEAMINASE"/>
    <property type="match status" value="1"/>
</dbReference>
<keyword evidence="8" id="KW-1185">Reference proteome</keyword>
<feature type="domain" description="Adenosine deaminase" evidence="6">
    <location>
        <begin position="8"/>
        <end position="311"/>
    </location>
</feature>
<comment type="cofactor">
    <cofactor evidence="1">
        <name>Zn(2+)</name>
        <dbReference type="ChEBI" id="CHEBI:29105"/>
    </cofactor>
</comment>
<dbReference type="PANTHER" id="PTHR43114">
    <property type="entry name" value="ADENINE DEAMINASE"/>
    <property type="match status" value="1"/>
</dbReference>